<dbReference type="Proteomes" id="UP001319827">
    <property type="component" value="Chromosome"/>
</dbReference>
<keyword evidence="1" id="KW-0732">Signal</keyword>
<feature type="signal peptide" evidence="1">
    <location>
        <begin position="1"/>
        <end position="21"/>
    </location>
</feature>
<dbReference type="SMART" id="SM00228">
    <property type="entry name" value="PDZ"/>
    <property type="match status" value="1"/>
</dbReference>
<name>A0ABN6DUW8_9BACT</name>
<dbReference type="Gene3D" id="2.30.42.10">
    <property type="match status" value="1"/>
</dbReference>
<dbReference type="PROSITE" id="PS50106">
    <property type="entry name" value="PDZ"/>
    <property type="match status" value="1"/>
</dbReference>
<dbReference type="InterPro" id="IPR001478">
    <property type="entry name" value="PDZ"/>
</dbReference>
<dbReference type="CDD" id="cd14727">
    <property type="entry name" value="ChanN-like"/>
    <property type="match status" value="1"/>
</dbReference>
<keyword evidence="4" id="KW-1185">Reference proteome</keyword>
<organism evidence="3 4">
    <name type="scientific">Desulfuromonas versatilis</name>
    <dbReference type="NCBI Taxonomy" id="2802975"/>
    <lineage>
        <taxon>Bacteria</taxon>
        <taxon>Pseudomonadati</taxon>
        <taxon>Thermodesulfobacteriota</taxon>
        <taxon>Desulfuromonadia</taxon>
        <taxon>Desulfuromonadales</taxon>
        <taxon>Desulfuromonadaceae</taxon>
        <taxon>Desulfuromonas</taxon>
    </lineage>
</organism>
<evidence type="ECO:0000259" key="2">
    <source>
        <dbReference type="PROSITE" id="PS50106"/>
    </source>
</evidence>
<dbReference type="Gene3D" id="3.40.50.11550">
    <property type="match status" value="1"/>
</dbReference>
<evidence type="ECO:0000313" key="4">
    <source>
        <dbReference type="Proteomes" id="UP001319827"/>
    </source>
</evidence>
<evidence type="ECO:0000256" key="1">
    <source>
        <dbReference type="SAM" id="SignalP"/>
    </source>
</evidence>
<dbReference type="Pfam" id="PF13180">
    <property type="entry name" value="PDZ_2"/>
    <property type="match status" value="1"/>
</dbReference>
<dbReference type="PROSITE" id="PS51257">
    <property type="entry name" value="PROKAR_LIPOPROTEIN"/>
    <property type="match status" value="1"/>
</dbReference>
<protein>
    <recommendedName>
        <fullName evidence="2">PDZ domain-containing protein</fullName>
    </recommendedName>
</protein>
<evidence type="ECO:0000313" key="3">
    <source>
        <dbReference type="EMBL" id="BCR03916.1"/>
    </source>
</evidence>
<proteinExistence type="predicted"/>
<dbReference type="SUPFAM" id="SSF159501">
    <property type="entry name" value="EreA/ChaN-like"/>
    <property type="match status" value="1"/>
</dbReference>
<dbReference type="Pfam" id="PF04187">
    <property type="entry name" value="Cofac_haem_bdg"/>
    <property type="match status" value="1"/>
</dbReference>
<dbReference type="EMBL" id="AP024355">
    <property type="protein sequence ID" value="BCR03916.1"/>
    <property type="molecule type" value="Genomic_DNA"/>
</dbReference>
<feature type="domain" description="PDZ" evidence="2">
    <location>
        <begin position="313"/>
        <end position="368"/>
    </location>
</feature>
<dbReference type="RefSeq" id="WP_221251351.1">
    <property type="nucleotide sequence ID" value="NZ_AP024355.1"/>
</dbReference>
<dbReference type="InterPro" id="IPR007314">
    <property type="entry name" value="Cofac_haem-bd_dom"/>
</dbReference>
<dbReference type="InterPro" id="IPR036034">
    <property type="entry name" value="PDZ_sf"/>
</dbReference>
<feature type="chain" id="PRO_5046490879" description="PDZ domain-containing protein" evidence="1">
    <location>
        <begin position="22"/>
        <end position="422"/>
    </location>
</feature>
<reference evidence="3 4" key="2">
    <citation type="journal article" date="2021" name="Int. J. Syst. Evol. Microbiol.">
        <title>Isolation and Polyphasic Characterization of Desulfuromonas versatilis sp. Nov., an Electrogenic Bacteria Capable of Versatile Metabolism Isolated from a Graphene Oxide-Reducing Enrichment Culture.</title>
        <authorList>
            <person name="Xie L."/>
            <person name="Yoshida N."/>
            <person name="Ishii S."/>
            <person name="Meng L."/>
        </authorList>
    </citation>
    <scope>NUCLEOTIDE SEQUENCE [LARGE SCALE GENOMIC DNA]</scope>
    <source>
        <strain evidence="3 4">NIT-T3</strain>
    </source>
</reference>
<gene>
    <name evidence="3" type="ORF">DESUT3_09850</name>
</gene>
<sequence>MPRSKPIVPALLAGFAALILAACSPAAKLARNPEMPYPPEQPPVVGKIIHLPTGKPVAEAQMLAIVSDSRIVYVGETHDNPASHRQELAVLTALAERYPGQVAMGMEMFTPSQQPVLDRWVAGELDEKAFLKQSRWYDTWRMDYELYRPLLEFARRHKIPVVGLNAEKTLVKAVGQFDFSELPEQIRSQLPEMDFNDPYQRQLVEAIYGGHAHGNSQLDGFLRVQTLWDETMAHNVAAYLGAPGREKTRMLVVAGGNHVRFGFGIPRRVFRRLPSSYSLVGSREIVIPEDKQDRLMDVEIPEFPMLPYDFLQFTEYEDLDKQEVRLGVMLGGEEDGVRVQGVLPGSAAEAAGLTAGDRLLSLDGAALEENFDLVYAVKQKRPGDRALLEVAREGEKLTLEVLFTATPAHGHGKHPPAPDKQD</sequence>
<reference evidence="3 4" key="1">
    <citation type="journal article" date="2016" name="C (Basel)">
        <title>Selective Growth of and Electricity Production by Marine Exoelectrogenic Bacteria in Self-Aggregated Hydrogel of Microbially Reduced Graphene Oxide.</title>
        <authorList>
            <person name="Yoshida N."/>
            <person name="Goto Y."/>
            <person name="Miyata Y."/>
        </authorList>
    </citation>
    <scope>NUCLEOTIDE SEQUENCE [LARGE SCALE GENOMIC DNA]</scope>
    <source>
        <strain evidence="3 4">NIT-T3</strain>
    </source>
</reference>
<accession>A0ABN6DUW8</accession>
<dbReference type="SUPFAM" id="SSF50156">
    <property type="entry name" value="PDZ domain-like"/>
    <property type="match status" value="1"/>
</dbReference>